<feature type="transmembrane region" description="Helical" evidence="1">
    <location>
        <begin position="38"/>
        <end position="56"/>
    </location>
</feature>
<protein>
    <submittedName>
        <fullName evidence="2">Uncharacterized protein</fullName>
    </submittedName>
</protein>
<keyword evidence="1" id="KW-0812">Transmembrane</keyword>
<keyword evidence="1" id="KW-1133">Transmembrane helix</keyword>
<comment type="caution">
    <text evidence="2">The sequence shown here is derived from an EMBL/GenBank/DDBJ whole genome shotgun (WGS) entry which is preliminary data.</text>
</comment>
<proteinExistence type="predicted"/>
<dbReference type="EMBL" id="BKCJ010980349">
    <property type="protein sequence ID" value="GFC59150.1"/>
    <property type="molecule type" value="Genomic_DNA"/>
</dbReference>
<reference evidence="2" key="1">
    <citation type="journal article" date="2019" name="Sci. Rep.">
        <title>Draft genome of Tanacetum cinerariifolium, the natural source of mosquito coil.</title>
        <authorList>
            <person name="Yamashiro T."/>
            <person name="Shiraishi A."/>
            <person name="Satake H."/>
            <person name="Nakayama K."/>
        </authorList>
    </citation>
    <scope>NUCLEOTIDE SEQUENCE</scope>
</reference>
<gene>
    <name evidence="2" type="ORF">Tci_831120</name>
</gene>
<sequence length="77" mass="7659">MLTIWGVTSAVPVAIYADAAYAAQQKIGVQCPGHSGAVGQVGIVLVVVLAAAAGHFRGVGGGSARDAVADKLDKRSL</sequence>
<dbReference type="AlphaFoldDB" id="A0A699Q611"/>
<name>A0A699Q611_TANCI</name>
<keyword evidence="1" id="KW-0472">Membrane</keyword>
<evidence type="ECO:0000313" key="2">
    <source>
        <dbReference type="EMBL" id="GFC59150.1"/>
    </source>
</evidence>
<evidence type="ECO:0000256" key="1">
    <source>
        <dbReference type="SAM" id="Phobius"/>
    </source>
</evidence>
<organism evidence="2">
    <name type="scientific">Tanacetum cinerariifolium</name>
    <name type="common">Dalmatian daisy</name>
    <name type="synonym">Chrysanthemum cinerariifolium</name>
    <dbReference type="NCBI Taxonomy" id="118510"/>
    <lineage>
        <taxon>Eukaryota</taxon>
        <taxon>Viridiplantae</taxon>
        <taxon>Streptophyta</taxon>
        <taxon>Embryophyta</taxon>
        <taxon>Tracheophyta</taxon>
        <taxon>Spermatophyta</taxon>
        <taxon>Magnoliopsida</taxon>
        <taxon>eudicotyledons</taxon>
        <taxon>Gunneridae</taxon>
        <taxon>Pentapetalae</taxon>
        <taxon>asterids</taxon>
        <taxon>campanulids</taxon>
        <taxon>Asterales</taxon>
        <taxon>Asteraceae</taxon>
        <taxon>Asteroideae</taxon>
        <taxon>Anthemideae</taxon>
        <taxon>Anthemidinae</taxon>
        <taxon>Tanacetum</taxon>
    </lineage>
</organism>
<accession>A0A699Q611</accession>